<evidence type="ECO:0000313" key="9">
    <source>
        <dbReference type="EMBL" id="KAK5171196.1"/>
    </source>
</evidence>
<reference evidence="9 10" key="1">
    <citation type="submission" date="2023-08" db="EMBL/GenBank/DDBJ databases">
        <title>Black Yeasts Isolated from many extreme environments.</title>
        <authorList>
            <person name="Coleine C."/>
            <person name="Stajich J.E."/>
            <person name="Selbmann L."/>
        </authorList>
    </citation>
    <scope>NUCLEOTIDE SEQUENCE [LARGE SCALE GENOMIC DNA]</scope>
    <source>
        <strain evidence="9 10">CCFEE 5935</strain>
    </source>
</reference>
<dbReference type="AlphaFoldDB" id="A0AAV9PCV9"/>
<gene>
    <name evidence="9" type="ORF">LTR77_004340</name>
</gene>
<comment type="subcellular location">
    <subcellularLocation>
        <location evidence="1">Nucleus</location>
    </subcellularLocation>
</comment>
<dbReference type="EMBL" id="JAVRRT010000006">
    <property type="protein sequence ID" value="KAK5171196.1"/>
    <property type="molecule type" value="Genomic_DNA"/>
</dbReference>
<dbReference type="GO" id="GO:0000978">
    <property type="term" value="F:RNA polymerase II cis-regulatory region sequence-specific DNA binding"/>
    <property type="evidence" value="ECO:0007669"/>
    <property type="project" value="TreeGrafter"/>
</dbReference>
<dbReference type="PRINTS" id="PR00065">
    <property type="entry name" value="TEADOMAIN"/>
</dbReference>
<dbReference type="RefSeq" id="XP_064660224.1">
    <property type="nucleotide sequence ID" value="XM_064801594.1"/>
</dbReference>
<dbReference type="InterPro" id="IPR038096">
    <property type="entry name" value="TEA/ATTS_sf"/>
</dbReference>
<proteinExistence type="inferred from homology"/>
<evidence type="ECO:0000256" key="1">
    <source>
        <dbReference type="ARBA" id="ARBA00004123"/>
    </source>
</evidence>
<comment type="caution">
    <text evidence="9">The sequence shown here is derived from an EMBL/GenBank/DDBJ whole genome shotgun (WGS) entry which is preliminary data.</text>
</comment>
<accession>A0AAV9PCV9</accession>
<feature type="domain" description="TEA" evidence="8">
    <location>
        <begin position="135"/>
        <end position="209"/>
    </location>
</feature>
<dbReference type="GeneID" id="89925686"/>
<dbReference type="GO" id="GO:0000981">
    <property type="term" value="F:DNA-binding transcription factor activity, RNA polymerase II-specific"/>
    <property type="evidence" value="ECO:0007669"/>
    <property type="project" value="TreeGrafter"/>
</dbReference>
<dbReference type="GO" id="GO:0005667">
    <property type="term" value="C:transcription regulator complex"/>
    <property type="evidence" value="ECO:0007669"/>
    <property type="project" value="TreeGrafter"/>
</dbReference>
<evidence type="ECO:0000256" key="4">
    <source>
        <dbReference type="ARBA" id="ARBA00023163"/>
    </source>
</evidence>
<dbReference type="InterPro" id="IPR000818">
    <property type="entry name" value="TEA/ATTS_dom"/>
</dbReference>
<evidence type="ECO:0000256" key="6">
    <source>
        <dbReference type="PROSITE-ProRule" id="PRU00505"/>
    </source>
</evidence>
<dbReference type="InterPro" id="IPR050937">
    <property type="entry name" value="TEC1_TEAD_TF"/>
</dbReference>
<dbReference type="SMART" id="SM00426">
    <property type="entry name" value="TEA"/>
    <property type="match status" value="1"/>
</dbReference>
<sequence>MLSTHVLRSNAPPLDDGDGLDLTSRILQEHSGNRQHNAYPFPTGFEQKCPTSLLTENAYSRHHQWTGHHNDHQQLYYPRPHPRLALRHGYPRIGHPQCSPQEEAKNQVEAEFLYQRFRQSDAYVKYRGRQSKDDKGNEDQKWPDHLEKAFFRALVTWKPMGRRKILHKNKQRGRNELIADCIQELTGEERSRKQVSSHIQVLKPFVEQDKYIMKYLSKEDLCAPQRHGHASGWGGGRRMSGYPVSSVPHSARNAMPSQPRTNSYNIAKLKASPDVFEPLEFEMFIQRVYKDDQGKDLREPDRLHTYTRSGRSDVPPRDEDLYMDDWQRIARDFPLLTNLSGQGRLDCNIIAAEATLAFPAEAFKGALPGVELGIKFICSSRHPPPTSKNGSSSVFCKNTFYVNGAVATPVTDQEQNPETTELHFSQIENRQDLEAQSKFGSKFWARNLGQMANRLLSPSKDYSEEVAAQIKSINGIQEIFILNNGHPERLLVIHWSFRQSTKPEGAARWRRLILSSLAPQSSQLGAGVKHEEYPRVERQDSIFDGYSHYVDMSASRPQQQLPLPALQSPFEYDSGSGSALSSATWPGSASDGSVVGQNGHFDFNTDNSFDFNAGNINISYDHNFNFDNLDSSAFDFGTGTGDFAADPGLDDYSQAWADPTATASFDTQPNSAVDENTNFMLMPDFQPQTATYDHAYDAQYSQHSYHGVPESQSYHGTPHDQHSFDQQAFGVAGQEFKAEDALGALADASYLASGMGHKQADPF</sequence>
<evidence type="ECO:0000256" key="3">
    <source>
        <dbReference type="ARBA" id="ARBA00023015"/>
    </source>
</evidence>
<feature type="region of interest" description="Disordered" evidence="7">
    <location>
        <begin position="1"/>
        <end position="21"/>
    </location>
</feature>
<keyword evidence="3" id="KW-0805">Transcription regulation</keyword>
<dbReference type="PANTHER" id="PTHR11834">
    <property type="entry name" value="TRANSCRIPTIONAL ENHANCER FACTOR TEF RELATED"/>
    <property type="match status" value="1"/>
</dbReference>
<feature type="DNA-binding region" description="TEA" evidence="6">
    <location>
        <begin position="135"/>
        <end position="209"/>
    </location>
</feature>
<evidence type="ECO:0000259" key="8">
    <source>
        <dbReference type="PROSITE" id="PS51088"/>
    </source>
</evidence>
<evidence type="ECO:0000313" key="10">
    <source>
        <dbReference type="Proteomes" id="UP001337655"/>
    </source>
</evidence>
<comment type="similarity">
    <text evidence="2">Belongs to the TEC1 family.</text>
</comment>
<dbReference type="Proteomes" id="UP001337655">
    <property type="component" value="Unassembled WGS sequence"/>
</dbReference>
<dbReference type="Pfam" id="PF01285">
    <property type="entry name" value="TEA"/>
    <property type="match status" value="1"/>
</dbReference>
<evidence type="ECO:0000256" key="2">
    <source>
        <dbReference type="ARBA" id="ARBA00008421"/>
    </source>
</evidence>
<evidence type="ECO:0000256" key="5">
    <source>
        <dbReference type="ARBA" id="ARBA00023242"/>
    </source>
</evidence>
<dbReference type="PROSITE" id="PS51088">
    <property type="entry name" value="TEA_2"/>
    <property type="match status" value="1"/>
</dbReference>
<keyword evidence="5" id="KW-0539">Nucleus</keyword>
<dbReference type="PANTHER" id="PTHR11834:SF0">
    <property type="entry name" value="PROTEIN SCALLOPED"/>
    <property type="match status" value="1"/>
</dbReference>
<protein>
    <recommendedName>
        <fullName evidence="8">TEA domain-containing protein</fullName>
    </recommendedName>
</protein>
<keyword evidence="10" id="KW-1185">Reference proteome</keyword>
<keyword evidence="4" id="KW-0804">Transcription</keyword>
<feature type="region of interest" description="Disordered" evidence="7">
    <location>
        <begin position="296"/>
        <end position="319"/>
    </location>
</feature>
<organism evidence="9 10">
    <name type="scientific">Saxophila tyrrhenica</name>
    <dbReference type="NCBI Taxonomy" id="1690608"/>
    <lineage>
        <taxon>Eukaryota</taxon>
        <taxon>Fungi</taxon>
        <taxon>Dikarya</taxon>
        <taxon>Ascomycota</taxon>
        <taxon>Pezizomycotina</taxon>
        <taxon>Dothideomycetes</taxon>
        <taxon>Dothideomycetidae</taxon>
        <taxon>Mycosphaerellales</taxon>
        <taxon>Extremaceae</taxon>
        <taxon>Saxophila</taxon>
    </lineage>
</organism>
<dbReference type="Gene3D" id="6.10.20.40">
    <property type="entry name" value="TEA/ATTS domain"/>
    <property type="match status" value="1"/>
</dbReference>
<evidence type="ECO:0000256" key="7">
    <source>
        <dbReference type="SAM" id="MobiDB-lite"/>
    </source>
</evidence>
<name>A0AAV9PCV9_9PEZI</name>
<dbReference type="GO" id="GO:0005634">
    <property type="term" value="C:nucleus"/>
    <property type="evidence" value="ECO:0007669"/>
    <property type="project" value="UniProtKB-SubCell"/>
</dbReference>